<keyword evidence="1" id="KW-0539">Nucleus</keyword>
<evidence type="ECO:0000313" key="5">
    <source>
        <dbReference type="Proteomes" id="UP000729357"/>
    </source>
</evidence>
<evidence type="ECO:0000256" key="1">
    <source>
        <dbReference type="ARBA" id="ARBA00023242"/>
    </source>
</evidence>
<evidence type="ECO:0000256" key="2">
    <source>
        <dbReference type="SAM" id="MobiDB-lite"/>
    </source>
</evidence>
<name>A0A9P8K220_AURME</name>
<accession>A0A9P8K220</accession>
<keyword evidence="5" id="KW-1185">Reference proteome</keyword>
<feature type="domain" description="Zn(2)-C6 fungal-type" evidence="3">
    <location>
        <begin position="60"/>
        <end position="94"/>
    </location>
</feature>
<dbReference type="InterPro" id="IPR001138">
    <property type="entry name" value="Zn2Cys6_DnaBD"/>
</dbReference>
<comment type="caution">
    <text evidence="4">The sequence shown here is derived from an EMBL/GenBank/DDBJ whole genome shotgun (WGS) entry which is preliminary data.</text>
</comment>
<dbReference type="GO" id="GO:0008270">
    <property type="term" value="F:zinc ion binding"/>
    <property type="evidence" value="ECO:0007669"/>
    <property type="project" value="InterPro"/>
</dbReference>
<gene>
    <name evidence="4" type="ORF">KCU98_g1031</name>
</gene>
<dbReference type="AlphaFoldDB" id="A0A9P8K220"/>
<evidence type="ECO:0000313" key="4">
    <source>
        <dbReference type="EMBL" id="KAG9990594.1"/>
    </source>
</evidence>
<dbReference type="SUPFAM" id="SSF57701">
    <property type="entry name" value="Zn2/Cys6 DNA-binding domain"/>
    <property type="match status" value="1"/>
</dbReference>
<proteinExistence type="predicted"/>
<reference evidence="4" key="2">
    <citation type="submission" date="2021-08" db="EMBL/GenBank/DDBJ databases">
        <authorList>
            <person name="Gostincar C."/>
            <person name="Sun X."/>
            <person name="Song Z."/>
            <person name="Gunde-Cimerman N."/>
        </authorList>
    </citation>
    <scope>NUCLEOTIDE SEQUENCE</scope>
    <source>
        <strain evidence="4">EXF-9298</strain>
    </source>
</reference>
<reference evidence="4" key="1">
    <citation type="journal article" date="2021" name="J Fungi (Basel)">
        <title>Virulence traits and population genomics of the black yeast Aureobasidium melanogenum.</title>
        <authorList>
            <person name="Cernosa A."/>
            <person name="Sun X."/>
            <person name="Gostincar C."/>
            <person name="Fang C."/>
            <person name="Gunde-Cimerman N."/>
            <person name="Song Z."/>
        </authorList>
    </citation>
    <scope>NUCLEOTIDE SEQUENCE</scope>
    <source>
        <strain evidence="4">EXF-9298</strain>
    </source>
</reference>
<dbReference type="InterPro" id="IPR036864">
    <property type="entry name" value="Zn2-C6_fun-type_DNA-bd_sf"/>
</dbReference>
<dbReference type="Pfam" id="PF00172">
    <property type="entry name" value="Zn_clus"/>
    <property type="match status" value="1"/>
</dbReference>
<dbReference type="Proteomes" id="UP000729357">
    <property type="component" value="Unassembled WGS sequence"/>
</dbReference>
<organism evidence="4 5">
    <name type="scientific">Aureobasidium melanogenum</name>
    <name type="common">Aureobasidium pullulans var. melanogenum</name>
    <dbReference type="NCBI Taxonomy" id="46634"/>
    <lineage>
        <taxon>Eukaryota</taxon>
        <taxon>Fungi</taxon>
        <taxon>Dikarya</taxon>
        <taxon>Ascomycota</taxon>
        <taxon>Pezizomycotina</taxon>
        <taxon>Dothideomycetes</taxon>
        <taxon>Dothideomycetidae</taxon>
        <taxon>Dothideales</taxon>
        <taxon>Saccotheciaceae</taxon>
        <taxon>Aureobasidium</taxon>
    </lineage>
</organism>
<dbReference type="EMBL" id="JAHFXS010000025">
    <property type="protein sequence ID" value="KAG9990594.1"/>
    <property type="molecule type" value="Genomic_DNA"/>
</dbReference>
<evidence type="ECO:0000259" key="3">
    <source>
        <dbReference type="Pfam" id="PF00172"/>
    </source>
</evidence>
<sequence>MAGDRHQTGIDAFKGYVPIRPRPLAGSEDQANAQIDAPGNPHAVSMQTPAISPIPKGLRHTCDPCRLLHRTCRNGSPTKPCDRCVERKVTCVFRPFGSFVEERKRKRKRKSTAEEPEAEPENKKAKNGSVPAPGFDPTALGLRRRCNYCHLRARSCVNGSITTPCDNCKQRNLMCTFGARKSIIDKKSLRTITDEDYTQEHNLRQITDGDYIREHNDVTVAYPTDILEQQQVEVGEVEVGEPEVGMPMMVMGNDGEYIRFSQEDLRVQDEHTMHPWEILAARNSLVYDLQGLQYEIPNVEMDEE</sequence>
<feature type="non-terminal residue" evidence="4">
    <location>
        <position position="1"/>
    </location>
</feature>
<protein>
    <recommendedName>
        <fullName evidence="3">Zn(2)-C6 fungal-type domain-containing protein</fullName>
    </recommendedName>
</protein>
<dbReference type="GO" id="GO:0000981">
    <property type="term" value="F:DNA-binding transcription factor activity, RNA polymerase II-specific"/>
    <property type="evidence" value="ECO:0007669"/>
    <property type="project" value="InterPro"/>
</dbReference>
<feature type="region of interest" description="Disordered" evidence="2">
    <location>
        <begin position="102"/>
        <end position="136"/>
    </location>
</feature>